<evidence type="ECO:0000313" key="3">
    <source>
        <dbReference type="Proteomes" id="UP000595140"/>
    </source>
</evidence>
<keyword evidence="3" id="KW-1185">Reference proteome</keyword>
<reference evidence="2 3" key="1">
    <citation type="submission" date="2018-04" db="EMBL/GenBank/DDBJ databases">
        <authorList>
            <person name="Vogel A."/>
        </authorList>
    </citation>
    <scope>NUCLEOTIDE SEQUENCE [LARGE SCALE GENOMIC DNA]</scope>
</reference>
<accession>A0A484LZK6</accession>
<dbReference type="Proteomes" id="UP000595140">
    <property type="component" value="Unassembled WGS sequence"/>
</dbReference>
<organism evidence="2 3">
    <name type="scientific">Cuscuta campestris</name>
    <dbReference type="NCBI Taxonomy" id="132261"/>
    <lineage>
        <taxon>Eukaryota</taxon>
        <taxon>Viridiplantae</taxon>
        <taxon>Streptophyta</taxon>
        <taxon>Embryophyta</taxon>
        <taxon>Tracheophyta</taxon>
        <taxon>Spermatophyta</taxon>
        <taxon>Magnoliopsida</taxon>
        <taxon>eudicotyledons</taxon>
        <taxon>Gunneridae</taxon>
        <taxon>Pentapetalae</taxon>
        <taxon>asterids</taxon>
        <taxon>lamiids</taxon>
        <taxon>Solanales</taxon>
        <taxon>Convolvulaceae</taxon>
        <taxon>Cuscuteae</taxon>
        <taxon>Cuscuta</taxon>
        <taxon>Cuscuta subgen. Grammica</taxon>
        <taxon>Cuscuta sect. Cleistogrammica</taxon>
    </lineage>
</organism>
<feature type="region of interest" description="Disordered" evidence="1">
    <location>
        <begin position="1"/>
        <end position="34"/>
    </location>
</feature>
<protein>
    <submittedName>
        <fullName evidence="2">Uncharacterized protein</fullName>
    </submittedName>
</protein>
<dbReference type="EMBL" id="OOIL02002262">
    <property type="protein sequence ID" value="VFQ81970.1"/>
    <property type="molecule type" value="Genomic_DNA"/>
</dbReference>
<dbReference type="AlphaFoldDB" id="A0A484LZK6"/>
<name>A0A484LZK6_9ASTE</name>
<sequence>MVAIKKPKTADSSPVERAPSGSGRNLTQSPRGVNLDPPGVDFFLQVHRPDMAGGDLDLLSATPSGIWLVHPKRRWSGLRRRCGSLPES</sequence>
<evidence type="ECO:0000256" key="1">
    <source>
        <dbReference type="SAM" id="MobiDB-lite"/>
    </source>
</evidence>
<evidence type="ECO:0000313" key="2">
    <source>
        <dbReference type="EMBL" id="VFQ81970.1"/>
    </source>
</evidence>
<proteinExistence type="predicted"/>
<gene>
    <name evidence="2" type="ORF">CCAM_LOCUS23746</name>
</gene>
<feature type="compositionally biased region" description="Polar residues" evidence="1">
    <location>
        <begin position="22"/>
        <end position="31"/>
    </location>
</feature>